<evidence type="ECO:0000256" key="6">
    <source>
        <dbReference type="ARBA" id="ARBA00023136"/>
    </source>
</evidence>
<keyword evidence="4 11" id="KW-0732">Signal</keyword>
<dbReference type="GO" id="GO:0007166">
    <property type="term" value="P:cell surface receptor signaling pathway"/>
    <property type="evidence" value="ECO:0007669"/>
    <property type="project" value="TreeGrafter"/>
</dbReference>
<evidence type="ECO:0000256" key="10">
    <source>
        <dbReference type="ARBA" id="ARBA00023319"/>
    </source>
</evidence>
<evidence type="ECO:0000256" key="1">
    <source>
        <dbReference type="ARBA" id="ARBA00004251"/>
    </source>
</evidence>
<dbReference type="SMART" id="SM00409">
    <property type="entry name" value="IG"/>
    <property type="match status" value="1"/>
</dbReference>
<dbReference type="GO" id="GO:0009897">
    <property type="term" value="C:external side of plasma membrane"/>
    <property type="evidence" value="ECO:0007669"/>
    <property type="project" value="TreeGrafter"/>
</dbReference>
<evidence type="ECO:0000256" key="7">
    <source>
        <dbReference type="ARBA" id="ARBA00023157"/>
    </source>
</evidence>
<keyword evidence="14" id="KW-1185">Reference proteome</keyword>
<sequence>MMSALKRTIFVCLLACFLKCSVSEEEKNVKTGDNVILQCQGPRDADTVMLKWIRPDLKSDGYVLYFSDHQEQKQHQHFHGRVELIDPQMKDGDFSVILKNVNINDTGTYECRVGYKGSKPQTISTTKLTVITSGERVCVCVCVCVCVDQR</sequence>
<dbReference type="GO" id="GO:0031295">
    <property type="term" value="P:T cell costimulation"/>
    <property type="evidence" value="ECO:0007669"/>
    <property type="project" value="TreeGrafter"/>
</dbReference>
<keyword evidence="5" id="KW-1133">Transmembrane helix</keyword>
<dbReference type="SUPFAM" id="SSF48726">
    <property type="entry name" value="Immunoglobulin"/>
    <property type="match status" value="1"/>
</dbReference>
<evidence type="ECO:0000256" key="5">
    <source>
        <dbReference type="ARBA" id="ARBA00022989"/>
    </source>
</evidence>
<name>A0A6G1Q711_CHAAH</name>
<dbReference type="InterPro" id="IPR003599">
    <property type="entry name" value="Ig_sub"/>
</dbReference>
<evidence type="ECO:0000256" key="3">
    <source>
        <dbReference type="ARBA" id="ARBA00022692"/>
    </source>
</evidence>
<dbReference type="Proteomes" id="UP000503349">
    <property type="component" value="Chromosome 13"/>
</dbReference>
<keyword evidence="3" id="KW-0812">Transmembrane</keyword>
<dbReference type="InterPro" id="IPR036179">
    <property type="entry name" value="Ig-like_dom_sf"/>
</dbReference>
<keyword evidence="6" id="KW-0472">Membrane</keyword>
<protein>
    <submittedName>
        <fullName evidence="13">Programmed cell death 1 ligand 1</fullName>
    </submittedName>
</protein>
<organism evidence="13 14">
    <name type="scientific">Channa argus</name>
    <name type="common">Northern snakehead</name>
    <name type="synonym">Ophicephalus argus</name>
    <dbReference type="NCBI Taxonomy" id="215402"/>
    <lineage>
        <taxon>Eukaryota</taxon>
        <taxon>Metazoa</taxon>
        <taxon>Chordata</taxon>
        <taxon>Craniata</taxon>
        <taxon>Vertebrata</taxon>
        <taxon>Euteleostomi</taxon>
        <taxon>Actinopterygii</taxon>
        <taxon>Neopterygii</taxon>
        <taxon>Teleostei</taxon>
        <taxon>Neoteleostei</taxon>
        <taxon>Acanthomorphata</taxon>
        <taxon>Anabantaria</taxon>
        <taxon>Anabantiformes</taxon>
        <taxon>Channoidei</taxon>
        <taxon>Channidae</taxon>
        <taxon>Channa</taxon>
    </lineage>
</organism>
<keyword evidence="9" id="KW-0325">Glycoprotein</keyword>
<evidence type="ECO:0000256" key="8">
    <source>
        <dbReference type="ARBA" id="ARBA00023170"/>
    </source>
</evidence>
<feature type="domain" description="Ig-like" evidence="12">
    <location>
        <begin position="18"/>
        <end position="129"/>
    </location>
</feature>
<feature type="signal peptide" evidence="11">
    <location>
        <begin position="1"/>
        <end position="23"/>
    </location>
</feature>
<dbReference type="InterPro" id="IPR051713">
    <property type="entry name" value="T-cell_Activation_Regulation"/>
</dbReference>
<dbReference type="EMBL" id="CM015724">
    <property type="protein sequence ID" value="KAF3698297.1"/>
    <property type="molecule type" value="Genomic_DNA"/>
</dbReference>
<keyword evidence="7" id="KW-1015">Disulfide bond</keyword>
<reference evidence="13 14" key="1">
    <citation type="submission" date="2019-02" db="EMBL/GenBank/DDBJ databases">
        <title>Opniocepnalus argus genome.</title>
        <authorList>
            <person name="Zhou C."/>
            <person name="Xiao S."/>
        </authorList>
    </citation>
    <scope>NUCLEOTIDE SEQUENCE [LARGE SCALE GENOMIC DNA]</scope>
    <source>
        <strain evidence="13">OARG1902GOOAL</strain>
        <tissue evidence="13">Muscle</tissue>
    </source>
</reference>
<reference evidence="14" key="2">
    <citation type="submission" date="2019-02" db="EMBL/GenBank/DDBJ databases">
        <title>Opniocepnalus argus Var Kimnra genome.</title>
        <authorList>
            <person name="Zhou C."/>
            <person name="Xiao S."/>
        </authorList>
    </citation>
    <scope>NUCLEOTIDE SEQUENCE [LARGE SCALE GENOMIC DNA]</scope>
</reference>
<dbReference type="PROSITE" id="PS50835">
    <property type="entry name" value="IG_LIKE"/>
    <property type="match status" value="1"/>
</dbReference>
<dbReference type="Gene3D" id="2.60.40.10">
    <property type="entry name" value="Immunoglobulins"/>
    <property type="match status" value="1"/>
</dbReference>
<dbReference type="InterPro" id="IPR007110">
    <property type="entry name" value="Ig-like_dom"/>
</dbReference>
<evidence type="ECO:0000256" key="11">
    <source>
        <dbReference type="SAM" id="SignalP"/>
    </source>
</evidence>
<dbReference type="InterPro" id="IPR013106">
    <property type="entry name" value="Ig_V-set"/>
</dbReference>
<evidence type="ECO:0000313" key="13">
    <source>
        <dbReference type="EMBL" id="KAF3698297.1"/>
    </source>
</evidence>
<proteinExistence type="predicted"/>
<evidence type="ECO:0000259" key="12">
    <source>
        <dbReference type="PROSITE" id="PS50835"/>
    </source>
</evidence>
<dbReference type="GO" id="GO:0071222">
    <property type="term" value="P:cellular response to lipopolysaccharide"/>
    <property type="evidence" value="ECO:0007669"/>
    <property type="project" value="TreeGrafter"/>
</dbReference>
<accession>A0A6G1Q711</accession>
<gene>
    <name evidence="13" type="ORF">EXN66_Car013978</name>
</gene>
<dbReference type="InterPro" id="IPR013783">
    <property type="entry name" value="Ig-like_fold"/>
</dbReference>
<evidence type="ECO:0000313" key="14">
    <source>
        <dbReference type="Proteomes" id="UP000503349"/>
    </source>
</evidence>
<dbReference type="GO" id="GO:0006955">
    <property type="term" value="P:immune response"/>
    <property type="evidence" value="ECO:0007669"/>
    <property type="project" value="TreeGrafter"/>
</dbReference>
<dbReference type="PANTHER" id="PTHR25466:SF9">
    <property type="entry name" value="FIBRONECTIN TYPE-III DOMAIN-CONTAINING PROTEIN"/>
    <property type="match status" value="1"/>
</dbReference>
<evidence type="ECO:0000256" key="9">
    <source>
        <dbReference type="ARBA" id="ARBA00023180"/>
    </source>
</evidence>
<keyword evidence="2" id="KW-1003">Cell membrane</keyword>
<dbReference type="GO" id="GO:0042130">
    <property type="term" value="P:negative regulation of T cell proliferation"/>
    <property type="evidence" value="ECO:0007669"/>
    <property type="project" value="TreeGrafter"/>
</dbReference>
<dbReference type="Pfam" id="PF07686">
    <property type="entry name" value="V-set"/>
    <property type="match status" value="1"/>
</dbReference>
<dbReference type="AlphaFoldDB" id="A0A6G1Q711"/>
<keyword evidence="8" id="KW-0675">Receptor</keyword>
<feature type="chain" id="PRO_5026241744" evidence="11">
    <location>
        <begin position="24"/>
        <end position="150"/>
    </location>
</feature>
<evidence type="ECO:0000256" key="2">
    <source>
        <dbReference type="ARBA" id="ARBA00022475"/>
    </source>
</evidence>
<keyword evidence="10" id="KW-0393">Immunoglobulin domain</keyword>
<evidence type="ECO:0000256" key="4">
    <source>
        <dbReference type="ARBA" id="ARBA00022729"/>
    </source>
</evidence>
<dbReference type="PANTHER" id="PTHR25466">
    <property type="entry name" value="T-LYMPHOCYTE ACTIVATION ANTIGEN"/>
    <property type="match status" value="1"/>
</dbReference>
<comment type="subcellular location">
    <subcellularLocation>
        <location evidence="1">Cell membrane</location>
        <topology evidence="1">Single-pass type I membrane protein</topology>
    </subcellularLocation>
</comment>
<dbReference type="GO" id="GO:0042102">
    <property type="term" value="P:positive regulation of T cell proliferation"/>
    <property type="evidence" value="ECO:0007669"/>
    <property type="project" value="TreeGrafter"/>
</dbReference>